<feature type="transmembrane region" description="Helical" evidence="5">
    <location>
        <begin position="170"/>
        <end position="189"/>
    </location>
</feature>
<sequence>MNTSSRNRDQNKASRGIPARQSGLHGTVVAVLFVVAALLPLVAALGTGIAPANTSAEFATALGLTATALVFLQFWSSGRYERISGRVGIDRTMGFHRIAAYALLAFALLHPLSYLANTLFADPVAAWNRLTSMMASPRLRSGVLALAGLIIIVSLATVRTRPFIRYELWRFGHGPLAVLVAGLVLHHAATTGTYSAETPLRHVWILFAGGAVAAILLVYVVRPWRMWREDWRVERVRRVGARTVEMILHGPATTQLRFRAGQFIWMTLAPHRPPFHDHPFSIASAPADLPRLRLVINEVGDCTRTFERISQGTRVAIDGPHGSFIVPPDKTPVLLIAGGVGIAPLLGMIEEAAANGDLRPYRLLFAARRQSDLVCLDRLRNLQSRLDLSILCLVDDGPRDDQVGTGPLQPSHVRDFVSDADPQGAVALVCGPPRMMEVATDMLLEAGVPENSILYERFDFGAGKGRLDKQRRNQALLVFLVIVAAMAAFSMR</sequence>
<evidence type="ECO:0000256" key="4">
    <source>
        <dbReference type="ARBA" id="ARBA00023136"/>
    </source>
</evidence>
<dbReference type="Gene3D" id="2.40.30.10">
    <property type="entry name" value="Translation factors"/>
    <property type="match status" value="1"/>
</dbReference>
<dbReference type="PRINTS" id="PR00410">
    <property type="entry name" value="PHEHYDRXLASE"/>
</dbReference>
<dbReference type="InterPro" id="IPR050415">
    <property type="entry name" value="MRET"/>
</dbReference>
<feature type="transmembrane region" description="Helical" evidence="5">
    <location>
        <begin position="58"/>
        <end position="77"/>
    </location>
</feature>
<dbReference type="GO" id="GO:0016491">
    <property type="term" value="F:oxidoreductase activity"/>
    <property type="evidence" value="ECO:0007669"/>
    <property type="project" value="InterPro"/>
</dbReference>
<keyword evidence="3 5" id="KW-1133">Transmembrane helix</keyword>
<dbReference type="InterPro" id="IPR001433">
    <property type="entry name" value="OxRdtase_FAD/NAD-bd"/>
</dbReference>
<dbReference type="EMBL" id="CP006912">
    <property type="protein sequence ID" value="AHB47888.1"/>
    <property type="molecule type" value="Genomic_DNA"/>
</dbReference>
<dbReference type="Proteomes" id="UP000018542">
    <property type="component" value="Chromosome"/>
</dbReference>
<reference evidence="7 8" key="1">
    <citation type="journal article" date="2014" name="Genome Announc.">
        <title>Complete Genome Sequence of Hyphomicrobium nitrativorans Strain NL23, a Denitrifying Bacterium Isolated from Biofilm of a Methanol-Fed Denitrification System Treating Seawater at the Montreal Biodome.</title>
        <authorList>
            <person name="Martineau C."/>
            <person name="Villeneuve C."/>
            <person name="Mauffrey F."/>
            <person name="Villemur R."/>
        </authorList>
    </citation>
    <scope>NUCLEOTIDE SEQUENCE [LARGE SCALE GENOMIC DNA]</scope>
    <source>
        <strain evidence="7">NL23</strain>
    </source>
</reference>
<feature type="transmembrane region" description="Helical" evidence="5">
    <location>
        <begin position="201"/>
        <end position="221"/>
    </location>
</feature>
<dbReference type="Pfam" id="PF00175">
    <property type="entry name" value="NAD_binding_1"/>
    <property type="match status" value="1"/>
</dbReference>
<organism evidence="7 8">
    <name type="scientific">Hyphomicrobium nitrativorans NL23</name>
    <dbReference type="NCBI Taxonomy" id="1029756"/>
    <lineage>
        <taxon>Bacteria</taxon>
        <taxon>Pseudomonadati</taxon>
        <taxon>Pseudomonadota</taxon>
        <taxon>Alphaproteobacteria</taxon>
        <taxon>Hyphomicrobiales</taxon>
        <taxon>Hyphomicrobiaceae</taxon>
        <taxon>Hyphomicrobium</taxon>
    </lineage>
</organism>
<name>V5SBI7_9HYPH</name>
<protein>
    <submittedName>
        <fullName evidence="7">Iron reductase</fullName>
    </submittedName>
</protein>
<dbReference type="STRING" id="1029756.W911_05040"/>
<dbReference type="Gene3D" id="3.40.50.80">
    <property type="entry name" value="Nucleotide-binding domain of ferredoxin-NADP reductase (FNR) module"/>
    <property type="match status" value="1"/>
</dbReference>
<dbReference type="PATRIC" id="fig|1029756.8.peg.1063"/>
<dbReference type="InterPro" id="IPR017927">
    <property type="entry name" value="FAD-bd_FR_type"/>
</dbReference>
<evidence type="ECO:0000256" key="5">
    <source>
        <dbReference type="SAM" id="Phobius"/>
    </source>
</evidence>
<dbReference type="HOGENOM" id="CLU_003827_19_2_5"/>
<dbReference type="InterPro" id="IPR013130">
    <property type="entry name" value="Fe3_Rdtase_TM_dom"/>
</dbReference>
<evidence type="ECO:0000313" key="7">
    <source>
        <dbReference type="EMBL" id="AHB47888.1"/>
    </source>
</evidence>
<proteinExistence type="predicted"/>
<evidence type="ECO:0000256" key="2">
    <source>
        <dbReference type="ARBA" id="ARBA00022692"/>
    </source>
</evidence>
<keyword evidence="8" id="KW-1185">Reference proteome</keyword>
<accession>V5SBI7</accession>
<keyword evidence="4 5" id="KW-0472">Membrane</keyword>
<evidence type="ECO:0000259" key="6">
    <source>
        <dbReference type="PROSITE" id="PS51384"/>
    </source>
</evidence>
<dbReference type="SUPFAM" id="SSF52343">
    <property type="entry name" value="Ferredoxin reductase-like, C-terminal NADP-linked domain"/>
    <property type="match status" value="1"/>
</dbReference>
<feature type="transmembrane region" description="Helical" evidence="5">
    <location>
        <begin position="474"/>
        <end position="491"/>
    </location>
</feature>
<dbReference type="InterPro" id="IPR039261">
    <property type="entry name" value="FNR_nucleotide-bd"/>
</dbReference>
<evidence type="ECO:0000256" key="3">
    <source>
        <dbReference type="ARBA" id="ARBA00022989"/>
    </source>
</evidence>
<evidence type="ECO:0000313" key="8">
    <source>
        <dbReference type="Proteomes" id="UP000018542"/>
    </source>
</evidence>
<feature type="transmembrane region" description="Helical" evidence="5">
    <location>
        <begin position="24"/>
        <end position="46"/>
    </location>
</feature>
<evidence type="ECO:0000256" key="1">
    <source>
        <dbReference type="ARBA" id="ARBA00004141"/>
    </source>
</evidence>
<dbReference type="PANTHER" id="PTHR47354">
    <property type="entry name" value="NADH OXIDOREDUCTASE HCR"/>
    <property type="match status" value="1"/>
</dbReference>
<comment type="subcellular location">
    <subcellularLocation>
        <location evidence="1">Membrane</location>
        <topology evidence="1">Multi-pass membrane protein</topology>
    </subcellularLocation>
</comment>
<dbReference type="PROSITE" id="PS51384">
    <property type="entry name" value="FAD_FR"/>
    <property type="match status" value="1"/>
</dbReference>
<keyword evidence="2 5" id="KW-0812">Transmembrane</keyword>
<dbReference type="InterPro" id="IPR017938">
    <property type="entry name" value="Riboflavin_synthase-like_b-brl"/>
</dbReference>
<dbReference type="GO" id="GO:0016020">
    <property type="term" value="C:membrane"/>
    <property type="evidence" value="ECO:0007669"/>
    <property type="project" value="UniProtKB-SubCell"/>
</dbReference>
<dbReference type="InterPro" id="IPR013112">
    <property type="entry name" value="FAD-bd_8"/>
</dbReference>
<dbReference type="Pfam" id="PF01794">
    <property type="entry name" value="Ferric_reduct"/>
    <property type="match status" value="1"/>
</dbReference>
<dbReference type="PANTHER" id="PTHR47354:SF5">
    <property type="entry name" value="PROTEIN RFBI"/>
    <property type="match status" value="1"/>
</dbReference>
<gene>
    <name evidence="7" type="ORF">W911_05040</name>
</gene>
<dbReference type="SUPFAM" id="SSF63380">
    <property type="entry name" value="Riboflavin synthase domain-like"/>
    <property type="match status" value="1"/>
</dbReference>
<dbReference type="AlphaFoldDB" id="V5SBI7"/>
<feature type="transmembrane region" description="Helical" evidence="5">
    <location>
        <begin position="139"/>
        <end position="158"/>
    </location>
</feature>
<feature type="domain" description="FAD-binding FR-type" evidence="6">
    <location>
        <begin position="226"/>
        <end position="327"/>
    </location>
</feature>
<dbReference type="Pfam" id="PF08022">
    <property type="entry name" value="FAD_binding_8"/>
    <property type="match status" value="1"/>
</dbReference>
<dbReference type="KEGG" id="hni:W911_05040"/>
<feature type="transmembrane region" description="Helical" evidence="5">
    <location>
        <begin position="98"/>
        <end position="119"/>
    </location>
</feature>
<dbReference type="RefSeq" id="WP_023786412.1">
    <property type="nucleotide sequence ID" value="NC_022997.1"/>
</dbReference>